<accession>G4TMZ8</accession>
<name>G4TMZ8_SERID</name>
<evidence type="ECO:0000256" key="1">
    <source>
        <dbReference type="SAM" id="MobiDB-lite"/>
    </source>
</evidence>
<dbReference type="OrthoDB" id="3301752at2759"/>
<sequence>MSDRKTAKSMKQHKSANSSRSSSRARPSTSKRDQVYDAVNFGLDVTVNIAEGSDILAPLKAACRTTKLILEVVQATENNQEEWIDLARRLKGYISALEERVAIFETYPPEDRVVDKAFSQPLIHYTEFLETMNDMVVDLQTKRSRSKAGIFTAFIKIKINAGKISKLN</sequence>
<dbReference type="HOGENOM" id="CLU_000288_6_5_1"/>
<dbReference type="EMBL" id="CAFZ01000178">
    <property type="protein sequence ID" value="CCA72691.1"/>
    <property type="molecule type" value="Genomic_DNA"/>
</dbReference>
<evidence type="ECO:0000313" key="3">
    <source>
        <dbReference type="Proteomes" id="UP000007148"/>
    </source>
</evidence>
<gene>
    <name evidence="2" type="ORF">PIIN_06628</name>
</gene>
<organism evidence="2 3">
    <name type="scientific">Serendipita indica (strain DSM 11827)</name>
    <name type="common">Root endophyte fungus</name>
    <name type="synonym">Piriformospora indica</name>
    <dbReference type="NCBI Taxonomy" id="1109443"/>
    <lineage>
        <taxon>Eukaryota</taxon>
        <taxon>Fungi</taxon>
        <taxon>Dikarya</taxon>
        <taxon>Basidiomycota</taxon>
        <taxon>Agaricomycotina</taxon>
        <taxon>Agaricomycetes</taxon>
        <taxon>Sebacinales</taxon>
        <taxon>Serendipitaceae</taxon>
        <taxon>Serendipita</taxon>
    </lineage>
</organism>
<protein>
    <submittedName>
        <fullName evidence="2">Uncharacterized protein</fullName>
    </submittedName>
</protein>
<comment type="caution">
    <text evidence="2">The sequence shown here is derived from an EMBL/GenBank/DDBJ whole genome shotgun (WGS) entry which is preliminary data.</text>
</comment>
<evidence type="ECO:0000313" key="2">
    <source>
        <dbReference type="EMBL" id="CCA72691.1"/>
    </source>
</evidence>
<dbReference type="AlphaFoldDB" id="G4TMZ8"/>
<feature type="compositionally biased region" description="Low complexity" evidence="1">
    <location>
        <begin position="15"/>
        <end position="28"/>
    </location>
</feature>
<dbReference type="InParanoid" id="G4TMZ8"/>
<dbReference type="Proteomes" id="UP000007148">
    <property type="component" value="Unassembled WGS sequence"/>
</dbReference>
<reference evidence="2 3" key="1">
    <citation type="journal article" date="2011" name="PLoS Pathog.">
        <title>Endophytic Life Strategies Decoded by Genome and Transcriptome Analyses of the Mutualistic Root Symbiont Piriformospora indica.</title>
        <authorList>
            <person name="Zuccaro A."/>
            <person name="Lahrmann U."/>
            <person name="Guldener U."/>
            <person name="Langen G."/>
            <person name="Pfiffi S."/>
            <person name="Biedenkopf D."/>
            <person name="Wong P."/>
            <person name="Samans B."/>
            <person name="Grimm C."/>
            <person name="Basiewicz M."/>
            <person name="Murat C."/>
            <person name="Martin F."/>
            <person name="Kogel K.H."/>
        </authorList>
    </citation>
    <scope>NUCLEOTIDE SEQUENCE [LARGE SCALE GENOMIC DNA]</scope>
    <source>
        <strain evidence="2 3">DSM 11827</strain>
    </source>
</reference>
<feature type="region of interest" description="Disordered" evidence="1">
    <location>
        <begin position="1"/>
        <end position="31"/>
    </location>
</feature>
<proteinExistence type="predicted"/>
<keyword evidence="3" id="KW-1185">Reference proteome</keyword>